<sequence length="275" mass="29830">MRVGVLNTWLADRYLPFWEAYLRHLEVEVVRPQLPSIPVSIVEQVIAEASSLKVQGVDFLLLPDIQLGVEPTRGSPSPWMVSLEASLRQAIPGLPPAIVVPAELSEGVAGLAASVGQTLTRNPMTARRALERTRSLLTSEYKAPPQPSTHLVGVVAQPFVLEALALKELALGLEAQGLHLFRADKSPQELRLEGDKLQLGLELPTDLEAAGMHRYLARLGKVRGILYLHDAEVAPLPNPLRKLVSRGGPNKPWVLAGSSGPWEGVIANLTAQLHV</sequence>
<gene>
    <name evidence="1" type="ORF">Mgrana_03132</name>
</gene>
<dbReference type="AlphaFoldDB" id="A0A399F5I8"/>
<name>A0A399F5I8_9DEIN</name>
<organism evidence="1 2">
    <name type="scientific">Meiothermus granaticius NBRC 107808</name>
    <dbReference type="NCBI Taxonomy" id="1227551"/>
    <lineage>
        <taxon>Bacteria</taxon>
        <taxon>Thermotogati</taxon>
        <taxon>Deinococcota</taxon>
        <taxon>Deinococci</taxon>
        <taxon>Thermales</taxon>
        <taxon>Thermaceae</taxon>
        <taxon>Meiothermus</taxon>
    </lineage>
</organism>
<accession>A0A399F5I8</accession>
<proteinExistence type="predicted"/>
<keyword evidence="2" id="KW-1185">Reference proteome</keyword>
<dbReference type="Proteomes" id="UP000266178">
    <property type="component" value="Unassembled WGS sequence"/>
</dbReference>
<protein>
    <submittedName>
        <fullName evidence="1">Uncharacterized protein</fullName>
    </submittedName>
</protein>
<evidence type="ECO:0000313" key="1">
    <source>
        <dbReference type="EMBL" id="RIH90916.1"/>
    </source>
</evidence>
<reference evidence="1 2" key="1">
    <citation type="submission" date="2018-08" db="EMBL/GenBank/DDBJ databases">
        <title>Meiothermus granaticius genome AF-68 sequencing project.</title>
        <authorList>
            <person name="Da Costa M.S."/>
            <person name="Albuquerque L."/>
            <person name="Raposo P."/>
            <person name="Froufe H.J.C."/>
            <person name="Barroso C.S."/>
            <person name="Egas C."/>
        </authorList>
    </citation>
    <scope>NUCLEOTIDE SEQUENCE [LARGE SCALE GENOMIC DNA]</scope>
    <source>
        <strain evidence="1 2">AF-68</strain>
    </source>
</reference>
<dbReference type="OrthoDB" id="30507at2"/>
<dbReference type="EMBL" id="QWLB01000068">
    <property type="protein sequence ID" value="RIH90916.1"/>
    <property type="molecule type" value="Genomic_DNA"/>
</dbReference>
<evidence type="ECO:0000313" key="2">
    <source>
        <dbReference type="Proteomes" id="UP000266178"/>
    </source>
</evidence>
<comment type="caution">
    <text evidence="1">The sequence shown here is derived from an EMBL/GenBank/DDBJ whole genome shotgun (WGS) entry which is preliminary data.</text>
</comment>